<dbReference type="Pfam" id="PF11452">
    <property type="entry name" value="DUF3000"/>
    <property type="match status" value="1"/>
</dbReference>
<name>A0A2M9D981_9MICO</name>
<sequence>MPESPAGPTPPAIFASAVESLRAATLRPELAITEISAPTQIAPWSFALAADVTPSRHGEDSDLGTGRFVLLYDPESPDAWEGEFRIICFAQAPLEPDIGVDEFLSSVTWSWLVDALDSRGAKYDQVSGTATRILSTGFGELESQPDGAQIELRASWSPQDLDIAAHVEGWSELVCMLAGLPPTIEGVTMLSARRAGRE</sequence>
<evidence type="ECO:0008006" key="3">
    <source>
        <dbReference type="Google" id="ProtNLM"/>
    </source>
</evidence>
<comment type="caution">
    <text evidence="1">The sequence shown here is derived from an EMBL/GenBank/DDBJ whole genome shotgun (WGS) entry which is preliminary data.</text>
</comment>
<dbReference type="EMBL" id="PGFH01000001">
    <property type="protein sequence ID" value="PJJ82284.1"/>
    <property type="molecule type" value="Genomic_DNA"/>
</dbReference>
<protein>
    <recommendedName>
        <fullName evidence="3">DUF3000 family protein</fullName>
    </recommendedName>
</protein>
<accession>A0A2M9D981</accession>
<dbReference type="InterPro" id="IPR021555">
    <property type="entry name" value="DUF3000"/>
</dbReference>
<keyword evidence="2" id="KW-1185">Reference proteome</keyword>
<gene>
    <name evidence="1" type="ORF">CLV85_1479</name>
</gene>
<dbReference type="AlphaFoldDB" id="A0A2M9D981"/>
<reference evidence="1 2" key="1">
    <citation type="submission" date="2017-11" db="EMBL/GenBank/DDBJ databases">
        <title>Genomic Encyclopedia of Archaeal and Bacterial Type Strains, Phase II (KMG-II): From Individual Species to Whole Genera.</title>
        <authorList>
            <person name="Goeker M."/>
        </authorList>
    </citation>
    <scope>NUCLEOTIDE SEQUENCE [LARGE SCALE GENOMIC DNA]</scope>
    <source>
        <strain evidence="1 2">DSM 16400</strain>
    </source>
</reference>
<evidence type="ECO:0000313" key="2">
    <source>
        <dbReference type="Proteomes" id="UP000231742"/>
    </source>
</evidence>
<organism evidence="1 2">
    <name type="scientific">Salinibacterium amurskyense</name>
    <dbReference type="NCBI Taxonomy" id="205941"/>
    <lineage>
        <taxon>Bacteria</taxon>
        <taxon>Bacillati</taxon>
        <taxon>Actinomycetota</taxon>
        <taxon>Actinomycetes</taxon>
        <taxon>Micrococcales</taxon>
        <taxon>Microbacteriaceae</taxon>
        <taxon>Salinibacterium</taxon>
    </lineage>
</organism>
<proteinExistence type="predicted"/>
<dbReference type="OrthoDB" id="3210980at2"/>
<dbReference type="Proteomes" id="UP000231742">
    <property type="component" value="Unassembled WGS sequence"/>
</dbReference>
<evidence type="ECO:0000313" key="1">
    <source>
        <dbReference type="EMBL" id="PJJ82284.1"/>
    </source>
</evidence>
<dbReference type="RefSeq" id="WP_100388892.1">
    <property type="nucleotide sequence ID" value="NZ_BMZU01000001.1"/>
</dbReference>